<keyword evidence="1" id="KW-0067">ATP-binding</keyword>
<organism evidence="1 2">
    <name type="scientific">Advenella kashmirensis (strain DSM 17095 / LMG 22695 / WT001)</name>
    <name type="common">Tetrathiobacter kashmirensis</name>
    <dbReference type="NCBI Taxonomy" id="1036672"/>
    <lineage>
        <taxon>Bacteria</taxon>
        <taxon>Pseudomonadati</taxon>
        <taxon>Pseudomonadota</taxon>
        <taxon>Betaproteobacteria</taxon>
        <taxon>Burkholderiales</taxon>
        <taxon>Alcaligenaceae</taxon>
    </lineage>
</organism>
<dbReference type="GO" id="GO:0090374">
    <property type="term" value="P:oligopeptide export from mitochondrion"/>
    <property type="evidence" value="ECO:0007669"/>
    <property type="project" value="TreeGrafter"/>
</dbReference>
<dbReference type="KEGG" id="aka:TKWG_04925"/>
<gene>
    <name evidence="1" type="ordered locus">TKWG_04925</name>
</gene>
<proteinExistence type="predicted"/>
<keyword evidence="2" id="KW-1185">Reference proteome</keyword>
<protein>
    <submittedName>
        <fullName evidence="1">ABC transporter permease/ATP-binding protein</fullName>
    </submittedName>
</protein>
<dbReference type="InterPro" id="IPR039421">
    <property type="entry name" value="Type_1_exporter"/>
</dbReference>
<dbReference type="GO" id="GO:0015421">
    <property type="term" value="F:ABC-type oligopeptide transporter activity"/>
    <property type="evidence" value="ECO:0007669"/>
    <property type="project" value="TreeGrafter"/>
</dbReference>
<dbReference type="HOGENOM" id="CLU_2646393_0_0_4"/>
<evidence type="ECO:0000313" key="1">
    <source>
        <dbReference type="EMBL" id="AFK61502.1"/>
    </source>
</evidence>
<dbReference type="EMBL" id="CP003555">
    <property type="protein sequence ID" value="AFK61502.1"/>
    <property type="molecule type" value="Genomic_DNA"/>
</dbReference>
<name>I3U914_ADVKW</name>
<reference evidence="1 2" key="1">
    <citation type="journal article" date="2011" name="J. Bacteriol.">
        <title>Whole-genome shotgun sequencing of the sulfur-oxidizing chemoautotroph Tetrathiobacter kashmirensis.</title>
        <authorList>
            <person name="Ghosh W."/>
            <person name="George A."/>
            <person name="Agarwal A."/>
            <person name="Raj P."/>
            <person name="Alam M."/>
            <person name="Pyne P."/>
            <person name="Das Gupta S.K."/>
        </authorList>
    </citation>
    <scope>NUCLEOTIDE SEQUENCE [LARGE SCALE GENOMIC DNA]</scope>
    <source>
        <strain evidence="1 2">WT001</strain>
    </source>
</reference>
<dbReference type="STRING" id="1036672.TKWG_04925"/>
<accession>I3U914</accession>
<reference evidence="2" key="2">
    <citation type="journal article" date="2013" name="PLoS ONE">
        <title>Genome implosion elicits host-confinement in Alcaligenaceae: evidence from the comparative genomics of Tetrathiobacter kashmirensis, a pathogen in the making.</title>
        <authorList>
            <person name="Ghosh W."/>
            <person name="Alam M."/>
            <person name="Roy C."/>
            <person name="Pyne P."/>
            <person name="George A."/>
            <person name="Chakraborty R."/>
            <person name="Majumder S."/>
            <person name="Agarwal A."/>
            <person name="Chakraborty S."/>
            <person name="Majumdar S."/>
            <person name="Gupta S.K."/>
        </authorList>
    </citation>
    <scope>NUCLEOTIDE SEQUENCE [LARGE SCALE GENOMIC DNA]</scope>
    <source>
        <strain evidence="2">WT001</strain>
    </source>
</reference>
<keyword evidence="1" id="KW-0547">Nucleotide-binding</keyword>
<evidence type="ECO:0000313" key="2">
    <source>
        <dbReference type="Proteomes" id="UP000005267"/>
    </source>
</evidence>
<dbReference type="SUPFAM" id="SSF52540">
    <property type="entry name" value="P-loop containing nucleoside triphosphate hydrolases"/>
    <property type="match status" value="1"/>
</dbReference>
<dbReference type="Gene3D" id="3.40.50.300">
    <property type="entry name" value="P-loop containing nucleotide triphosphate hydrolases"/>
    <property type="match status" value="1"/>
</dbReference>
<sequence length="76" mass="8661">MVGRTTLVIAHRLSTVRTLDRLLVLEKGKVIEEGRHEALIRLEGGLYRRLFERQALELTKGFHEQTPPRTPAAEVS</sequence>
<dbReference type="InterPro" id="IPR027417">
    <property type="entry name" value="P-loop_NTPase"/>
</dbReference>
<dbReference type="PANTHER" id="PTHR43394">
    <property type="entry name" value="ATP-DEPENDENT PERMEASE MDL1, MITOCHONDRIAL"/>
    <property type="match status" value="1"/>
</dbReference>
<dbReference type="AlphaFoldDB" id="I3U914"/>
<dbReference type="GO" id="GO:0005524">
    <property type="term" value="F:ATP binding"/>
    <property type="evidence" value="ECO:0007669"/>
    <property type="project" value="UniProtKB-KW"/>
</dbReference>
<dbReference type="PANTHER" id="PTHR43394:SF1">
    <property type="entry name" value="ATP-BINDING CASSETTE SUB-FAMILY B MEMBER 10, MITOCHONDRIAL"/>
    <property type="match status" value="1"/>
</dbReference>
<dbReference type="Proteomes" id="UP000005267">
    <property type="component" value="Chromosome"/>
</dbReference>